<organism evidence="1 2">
    <name type="scientific">Chelonoidis abingdonii</name>
    <name type="common">Abingdon island giant tortoise</name>
    <name type="synonym">Testudo abingdonii</name>
    <dbReference type="NCBI Taxonomy" id="106734"/>
    <lineage>
        <taxon>Eukaryota</taxon>
        <taxon>Metazoa</taxon>
        <taxon>Chordata</taxon>
        <taxon>Craniata</taxon>
        <taxon>Vertebrata</taxon>
        <taxon>Euteleostomi</taxon>
        <taxon>Archelosauria</taxon>
        <taxon>Testudinata</taxon>
        <taxon>Testudines</taxon>
        <taxon>Cryptodira</taxon>
        <taxon>Durocryptodira</taxon>
        <taxon>Testudinoidea</taxon>
        <taxon>Testudinidae</taxon>
        <taxon>Chelonoidis</taxon>
    </lineage>
</organism>
<dbReference type="AlphaFoldDB" id="A0A8C0IS05"/>
<proteinExistence type="predicted"/>
<sequence length="158" mass="17422">MTASHSITTPGSHLSWRTPPHRHREVFFPILKSSSPRLGSFAQVSTPFLLPMGLTTTTKDSIANWLAGCPQKGAYAPPPMMDIPQPPWAIYSSVSFGPILEFVEVILDPIPTLQHVYLSPQLSVIRELAEGAIHPIIQIINEDIEQNRPQDRPSGHSA</sequence>
<reference evidence="1" key="2">
    <citation type="submission" date="2025-09" db="UniProtKB">
        <authorList>
            <consortium name="Ensembl"/>
        </authorList>
    </citation>
    <scope>IDENTIFICATION</scope>
</reference>
<keyword evidence="2" id="KW-1185">Reference proteome</keyword>
<name>A0A8C0IS05_CHEAB</name>
<accession>A0A8C0IS05</accession>
<dbReference type="Proteomes" id="UP000694404">
    <property type="component" value="Unplaced"/>
</dbReference>
<protein>
    <submittedName>
        <fullName evidence="1">Uncharacterized protein</fullName>
    </submittedName>
</protein>
<reference evidence="1" key="1">
    <citation type="submission" date="2025-08" db="UniProtKB">
        <authorList>
            <consortium name="Ensembl"/>
        </authorList>
    </citation>
    <scope>IDENTIFICATION</scope>
</reference>
<evidence type="ECO:0000313" key="2">
    <source>
        <dbReference type="Proteomes" id="UP000694404"/>
    </source>
</evidence>
<dbReference type="Ensembl" id="ENSCABT00000016539.1">
    <property type="protein sequence ID" value="ENSCABP00000015090.1"/>
    <property type="gene ID" value="ENSCABG00000011275.1"/>
</dbReference>
<evidence type="ECO:0000313" key="1">
    <source>
        <dbReference type="Ensembl" id="ENSCABP00000015090.1"/>
    </source>
</evidence>